<keyword evidence="3" id="KW-1185">Reference proteome</keyword>
<dbReference type="Proteomes" id="UP000738126">
    <property type="component" value="Unassembled WGS sequence"/>
</dbReference>
<keyword evidence="1" id="KW-1133">Transmembrane helix</keyword>
<dbReference type="EMBL" id="NRSH01000103">
    <property type="protein sequence ID" value="MBK1727137.1"/>
    <property type="molecule type" value="Genomic_DNA"/>
</dbReference>
<evidence type="ECO:0000313" key="3">
    <source>
        <dbReference type="Proteomes" id="UP000738126"/>
    </source>
</evidence>
<proteinExistence type="predicted"/>
<evidence type="ECO:0000256" key="1">
    <source>
        <dbReference type="SAM" id="Phobius"/>
    </source>
</evidence>
<accession>A0ABS1E7J3</accession>
<keyword evidence="1" id="KW-0472">Membrane</keyword>
<comment type="caution">
    <text evidence="2">The sequence shown here is derived from an EMBL/GenBank/DDBJ whole genome shotgun (WGS) entry which is preliminary data.</text>
</comment>
<evidence type="ECO:0000313" key="2">
    <source>
        <dbReference type="EMBL" id="MBK1727137.1"/>
    </source>
</evidence>
<keyword evidence="1" id="KW-0812">Transmembrane</keyword>
<feature type="transmembrane region" description="Helical" evidence="1">
    <location>
        <begin position="71"/>
        <end position="93"/>
    </location>
</feature>
<organism evidence="2 3">
    <name type="scientific">Halorhodospira neutriphila</name>
    <dbReference type="NCBI Taxonomy" id="168379"/>
    <lineage>
        <taxon>Bacteria</taxon>
        <taxon>Pseudomonadati</taxon>
        <taxon>Pseudomonadota</taxon>
        <taxon>Gammaproteobacteria</taxon>
        <taxon>Chromatiales</taxon>
        <taxon>Ectothiorhodospiraceae</taxon>
        <taxon>Halorhodospira</taxon>
    </lineage>
</organism>
<sequence>MEGEKIKIIALILMRMAANFLGHLSGAKIVTGGLVFNTHQQAANLAKRVYMSDGLGVTRIAGIRLLLGMRFVLLLLFMMKVLFLMVMIFVGSMKLPDN</sequence>
<gene>
    <name evidence="2" type="ORF">CKO13_08915</name>
</gene>
<protein>
    <submittedName>
        <fullName evidence="2">Uncharacterized protein</fullName>
    </submittedName>
</protein>
<name>A0ABS1E7J3_9GAMM</name>
<reference evidence="2 3" key="1">
    <citation type="journal article" date="2020" name="Microorganisms">
        <title>Osmotic Adaptation and Compatible Solute Biosynthesis of Phototrophic Bacteria as Revealed from Genome Analyses.</title>
        <authorList>
            <person name="Imhoff J.F."/>
            <person name="Rahn T."/>
            <person name="Kunzel S."/>
            <person name="Keller A."/>
            <person name="Neulinger S.C."/>
        </authorList>
    </citation>
    <scope>NUCLEOTIDE SEQUENCE [LARGE SCALE GENOMIC DNA]</scope>
    <source>
        <strain evidence="2 3">DSM 15116</strain>
    </source>
</reference>